<dbReference type="EMBL" id="OOIL02006718">
    <property type="protein sequence ID" value="VFR01030.1"/>
    <property type="molecule type" value="Genomic_DNA"/>
</dbReference>
<proteinExistence type="predicted"/>
<dbReference type="OrthoDB" id="1306312at2759"/>
<evidence type="ECO:0000313" key="2">
    <source>
        <dbReference type="Proteomes" id="UP000595140"/>
    </source>
</evidence>
<sequence>MASNDDASLAGKSMVFLRRTKNATSRKGQGVGEAQAAGLGENANDVNEQVDIFSNRLPAQNAGRVEKVSGGKGSRSMSFATPIRCSDRLRNVRWRIERINKPVRMEINDDSDSNLDDQEDRKAFNALRSKYCACIVLAEVNEMKEENMTKAKNFVAA</sequence>
<evidence type="ECO:0000313" key="1">
    <source>
        <dbReference type="EMBL" id="VFR01030.1"/>
    </source>
</evidence>
<dbReference type="Proteomes" id="UP000595140">
    <property type="component" value="Unassembled WGS sequence"/>
</dbReference>
<accession>A0A484NJ61</accession>
<organism evidence="1 2">
    <name type="scientific">Cuscuta campestris</name>
    <dbReference type="NCBI Taxonomy" id="132261"/>
    <lineage>
        <taxon>Eukaryota</taxon>
        <taxon>Viridiplantae</taxon>
        <taxon>Streptophyta</taxon>
        <taxon>Embryophyta</taxon>
        <taxon>Tracheophyta</taxon>
        <taxon>Spermatophyta</taxon>
        <taxon>Magnoliopsida</taxon>
        <taxon>eudicotyledons</taxon>
        <taxon>Gunneridae</taxon>
        <taxon>Pentapetalae</taxon>
        <taxon>asterids</taxon>
        <taxon>lamiids</taxon>
        <taxon>Solanales</taxon>
        <taxon>Convolvulaceae</taxon>
        <taxon>Cuscuteae</taxon>
        <taxon>Cuscuta</taxon>
        <taxon>Cuscuta subgen. Grammica</taxon>
        <taxon>Cuscuta sect. Cleistogrammica</taxon>
    </lineage>
</organism>
<gene>
    <name evidence="1" type="ORF">CCAM_LOCUS42805</name>
</gene>
<keyword evidence="2" id="KW-1185">Reference proteome</keyword>
<dbReference type="AlphaFoldDB" id="A0A484NJ61"/>
<protein>
    <submittedName>
        <fullName evidence="1">Uncharacterized protein</fullName>
    </submittedName>
</protein>
<name>A0A484NJ61_9ASTE</name>
<reference evidence="1 2" key="1">
    <citation type="submission" date="2018-04" db="EMBL/GenBank/DDBJ databases">
        <authorList>
            <person name="Vogel A."/>
        </authorList>
    </citation>
    <scope>NUCLEOTIDE SEQUENCE [LARGE SCALE GENOMIC DNA]</scope>
</reference>